<accession>A0ABN7VTC2</accession>
<gene>
    <name evidence="1" type="ORF">GMARGA_LOCUS22455</name>
</gene>
<proteinExistence type="predicted"/>
<name>A0ABN7VTC2_GIGMA</name>
<reference evidence="1 2" key="1">
    <citation type="submission" date="2021-06" db="EMBL/GenBank/DDBJ databases">
        <authorList>
            <person name="Kallberg Y."/>
            <person name="Tangrot J."/>
            <person name="Rosling A."/>
        </authorList>
    </citation>
    <scope>NUCLEOTIDE SEQUENCE [LARGE SCALE GENOMIC DNA]</scope>
    <source>
        <strain evidence="1 2">120-4 pot B 10/14</strain>
    </source>
</reference>
<dbReference type="EMBL" id="CAJVQB010021670">
    <property type="protein sequence ID" value="CAG8797734.1"/>
    <property type="molecule type" value="Genomic_DNA"/>
</dbReference>
<sequence>GPVFDEVWDYVIKGEKYWVNKLVKENNSHKRASQLQVTLSQQVNINLRIRYFYIVVEIYQESATSSF</sequence>
<comment type="caution">
    <text evidence="1">The sequence shown here is derived from an EMBL/GenBank/DDBJ whole genome shotgun (WGS) entry which is preliminary data.</text>
</comment>
<keyword evidence="2" id="KW-1185">Reference proteome</keyword>
<evidence type="ECO:0000313" key="2">
    <source>
        <dbReference type="Proteomes" id="UP000789901"/>
    </source>
</evidence>
<feature type="non-terminal residue" evidence="1">
    <location>
        <position position="1"/>
    </location>
</feature>
<evidence type="ECO:0000313" key="1">
    <source>
        <dbReference type="EMBL" id="CAG8797734.1"/>
    </source>
</evidence>
<organism evidence="1 2">
    <name type="scientific">Gigaspora margarita</name>
    <dbReference type="NCBI Taxonomy" id="4874"/>
    <lineage>
        <taxon>Eukaryota</taxon>
        <taxon>Fungi</taxon>
        <taxon>Fungi incertae sedis</taxon>
        <taxon>Mucoromycota</taxon>
        <taxon>Glomeromycotina</taxon>
        <taxon>Glomeromycetes</taxon>
        <taxon>Diversisporales</taxon>
        <taxon>Gigasporaceae</taxon>
        <taxon>Gigaspora</taxon>
    </lineage>
</organism>
<protein>
    <submittedName>
        <fullName evidence="1">44586_t:CDS:1</fullName>
    </submittedName>
</protein>
<dbReference type="Proteomes" id="UP000789901">
    <property type="component" value="Unassembled WGS sequence"/>
</dbReference>